<dbReference type="SUPFAM" id="SSF141868">
    <property type="entry name" value="EAL domain-like"/>
    <property type="match status" value="1"/>
</dbReference>
<dbReference type="InterPro" id="IPR035919">
    <property type="entry name" value="EAL_sf"/>
</dbReference>
<name>A0A3L8P4Y4_9ACTN</name>
<dbReference type="PANTHER" id="PTHR33121">
    <property type="entry name" value="CYCLIC DI-GMP PHOSPHODIESTERASE PDEF"/>
    <property type="match status" value="1"/>
</dbReference>
<dbReference type="AlphaFoldDB" id="A0A3L8P4Y4"/>
<comment type="caution">
    <text evidence="2">The sequence shown here is derived from an EMBL/GenBank/DDBJ whole genome shotgun (WGS) entry which is preliminary data.</text>
</comment>
<dbReference type="PROSITE" id="PS50883">
    <property type="entry name" value="EAL"/>
    <property type="match status" value="1"/>
</dbReference>
<dbReference type="InterPro" id="IPR029016">
    <property type="entry name" value="GAF-like_dom_sf"/>
</dbReference>
<dbReference type="InterPro" id="IPR003018">
    <property type="entry name" value="GAF"/>
</dbReference>
<dbReference type="CDD" id="cd01948">
    <property type="entry name" value="EAL"/>
    <property type="match status" value="1"/>
</dbReference>
<protein>
    <submittedName>
        <fullName evidence="2">EAL domain-containing protein</fullName>
    </submittedName>
</protein>
<dbReference type="InterPro" id="IPR050706">
    <property type="entry name" value="Cyclic-di-GMP_PDE-like"/>
</dbReference>
<evidence type="ECO:0000313" key="2">
    <source>
        <dbReference type="EMBL" id="RLV49659.1"/>
    </source>
</evidence>
<feature type="domain" description="EAL" evidence="1">
    <location>
        <begin position="351"/>
        <end position="598"/>
    </location>
</feature>
<dbReference type="SMART" id="SM00052">
    <property type="entry name" value="EAL"/>
    <property type="match status" value="1"/>
</dbReference>
<sequence>MRRSVYPGQVDRSRAVARTAALVSERTEQGLMQRLAESAAELTDSWGALALLVGADGRPVVIAQHGLSRETVAVMNLLPRPDGLLGRVLAGEPVQLERWTDIVDPSSPLTPDGLRLIEAIGNHTGAFLGVPILDGREVLGAVYVGRTPEQSAYDQSDLCAVQSLVGATAGLALALRHRSATDLLLDRLGRVEARRVGDDAGAASFTVRRLLSSARRVLDTDLAYLTQMTCETETVVYVDAGPGAPPLQEGEKLPRSETYCGLLLDGIIPASVPDLRAHPATAAMRVTELLGARSYCGTPVTLPDGTFYGTLCGLSGDSGGEVSSTQLAGLRVLAELIGVELSHEQQRERSRRQQLAEFELSVQPERRAIHLQPIVDLATGRPLGFEALSRFTDANDNPRRPDLVFERAARLGMGVELELQAAEEALRLMPIVPDGCYLSVNLSPQALISPAAFGLLTRAVAEHPGQVVVELTEHERVSDYPALLDVLAGLRERGLRLAIDDTGAGYASLQHVTRMNPDIVKLDIAFVRDVHLDAGRRAVARALIAFAGDVGAELVAEGVETEAEAAELRRLGARFAQGYLFGHPQAAPDAVRTSTVAGV</sequence>
<dbReference type="SUPFAM" id="SSF55781">
    <property type="entry name" value="GAF domain-like"/>
    <property type="match status" value="2"/>
</dbReference>
<dbReference type="Pfam" id="PF01590">
    <property type="entry name" value="GAF"/>
    <property type="match status" value="2"/>
</dbReference>
<dbReference type="InterPro" id="IPR001633">
    <property type="entry name" value="EAL_dom"/>
</dbReference>
<organism evidence="2 3">
    <name type="scientific">Nocardioides mangrovicus</name>
    <dbReference type="NCBI Taxonomy" id="2478913"/>
    <lineage>
        <taxon>Bacteria</taxon>
        <taxon>Bacillati</taxon>
        <taxon>Actinomycetota</taxon>
        <taxon>Actinomycetes</taxon>
        <taxon>Propionibacteriales</taxon>
        <taxon>Nocardioidaceae</taxon>
        <taxon>Nocardioides</taxon>
    </lineage>
</organism>
<dbReference type="PANTHER" id="PTHR33121:SF70">
    <property type="entry name" value="SIGNALING PROTEIN YKOW"/>
    <property type="match status" value="1"/>
</dbReference>
<dbReference type="EMBL" id="RDBE01000006">
    <property type="protein sequence ID" value="RLV49659.1"/>
    <property type="molecule type" value="Genomic_DNA"/>
</dbReference>
<dbReference type="GO" id="GO:0071111">
    <property type="term" value="F:cyclic-guanylate-specific phosphodiesterase activity"/>
    <property type="evidence" value="ECO:0007669"/>
    <property type="project" value="InterPro"/>
</dbReference>
<reference evidence="2 3" key="1">
    <citation type="submission" date="2018-10" db="EMBL/GenBank/DDBJ databases">
        <title>Marmoricola sp. 4Q3S-7 whole genome shotgun sequence.</title>
        <authorList>
            <person name="Li F."/>
        </authorList>
    </citation>
    <scope>NUCLEOTIDE SEQUENCE [LARGE SCALE GENOMIC DNA]</scope>
    <source>
        <strain evidence="2 3">4Q3S-7</strain>
    </source>
</reference>
<proteinExistence type="predicted"/>
<gene>
    <name evidence="2" type="ORF">D9V37_06990</name>
</gene>
<dbReference type="Proteomes" id="UP000281708">
    <property type="component" value="Unassembled WGS sequence"/>
</dbReference>
<keyword evidence="3" id="KW-1185">Reference proteome</keyword>
<accession>A0A3L8P4Y4</accession>
<dbReference type="Gene3D" id="3.30.450.40">
    <property type="match status" value="2"/>
</dbReference>
<dbReference type="Pfam" id="PF00563">
    <property type="entry name" value="EAL"/>
    <property type="match status" value="1"/>
</dbReference>
<evidence type="ECO:0000313" key="3">
    <source>
        <dbReference type="Proteomes" id="UP000281708"/>
    </source>
</evidence>
<evidence type="ECO:0000259" key="1">
    <source>
        <dbReference type="PROSITE" id="PS50883"/>
    </source>
</evidence>
<dbReference type="SMART" id="SM00065">
    <property type="entry name" value="GAF"/>
    <property type="match status" value="2"/>
</dbReference>
<dbReference type="Gene3D" id="3.20.20.450">
    <property type="entry name" value="EAL domain"/>
    <property type="match status" value="1"/>
</dbReference>